<gene>
    <name evidence="1" type="ORF">JE024_35915</name>
</gene>
<dbReference type="Gene3D" id="3.40.30.10">
    <property type="entry name" value="Glutaredoxin"/>
    <property type="match status" value="1"/>
</dbReference>
<protein>
    <submittedName>
        <fullName evidence="1">TlpA family protein disulfide reductase</fullName>
    </submittedName>
</protein>
<dbReference type="SUPFAM" id="SSF52833">
    <property type="entry name" value="Thioredoxin-like"/>
    <property type="match status" value="1"/>
</dbReference>
<dbReference type="Proteomes" id="UP000664109">
    <property type="component" value="Unassembled WGS sequence"/>
</dbReference>
<evidence type="ECO:0000313" key="1">
    <source>
        <dbReference type="EMBL" id="MBM9623973.1"/>
    </source>
</evidence>
<dbReference type="CDD" id="cd02966">
    <property type="entry name" value="TlpA_like_family"/>
    <property type="match status" value="1"/>
</dbReference>
<reference evidence="1 2" key="1">
    <citation type="journal article" date="2016" name="Arch. Microbiol.">
        <title>Streptomyces zhihengii sp. nov., isolated from rhizospheric soil of Psammosilene tunicoides.</title>
        <authorList>
            <person name="Huang M.J."/>
            <person name="Fei J.J."/>
            <person name="Salam N."/>
            <person name="Kim C.J."/>
            <person name="Hozzein W.N."/>
            <person name="Xiao M."/>
            <person name="Huang H.Q."/>
            <person name="Li W.J."/>
        </authorList>
    </citation>
    <scope>NUCLEOTIDE SEQUENCE [LARGE SCALE GENOMIC DNA]</scope>
    <source>
        <strain evidence="1 2">YIM T102</strain>
    </source>
</reference>
<proteinExistence type="predicted"/>
<keyword evidence="2" id="KW-1185">Reference proteome</keyword>
<dbReference type="InterPro" id="IPR036249">
    <property type="entry name" value="Thioredoxin-like_sf"/>
</dbReference>
<organism evidence="1 2">
    <name type="scientific">Streptomyces zhihengii</name>
    <dbReference type="NCBI Taxonomy" id="1818004"/>
    <lineage>
        <taxon>Bacteria</taxon>
        <taxon>Bacillati</taxon>
        <taxon>Actinomycetota</taxon>
        <taxon>Actinomycetes</taxon>
        <taxon>Kitasatosporales</taxon>
        <taxon>Streptomycetaceae</taxon>
        <taxon>Streptomyces</taxon>
    </lineage>
</organism>
<accession>A0ABS2V3T3</accession>
<dbReference type="EMBL" id="JAFEJA010000002">
    <property type="protein sequence ID" value="MBM9623973.1"/>
    <property type="molecule type" value="Genomic_DNA"/>
</dbReference>
<dbReference type="RefSeq" id="WP_205378030.1">
    <property type="nucleotide sequence ID" value="NZ_JAFEJA010000002.1"/>
</dbReference>
<evidence type="ECO:0000313" key="2">
    <source>
        <dbReference type="Proteomes" id="UP000664109"/>
    </source>
</evidence>
<comment type="caution">
    <text evidence="1">The sequence shown here is derived from an EMBL/GenBank/DDBJ whole genome shotgun (WGS) entry which is preliminary data.</text>
</comment>
<sequence>MPFLITAVVFVGLLCAVDLVLTLGVVKRLREHSGLLSAMERASGLGVGETVGGFRTTDVDGAPLSRDTLGAATFVAFISPTCGSCKEKLPELVRYAHRLRDVGEEMLAVVVGDTEESRSFAADLRPVARVAVEGSGGPLGAAFRASSYPTMLWVAPDADGRLVRVARSAALAS</sequence>
<name>A0ABS2V3T3_9ACTN</name>